<evidence type="ECO:0000313" key="2">
    <source>
        <dbReference type="Proteomes" id="UP000033607"/>
    </source>
</evidence>
<protein>
    <submittedName>
        <fullName evidence="1">Uncharacterized protein</fullName>
    </submittedName>
</protein>
<reference evidence="1 2" key="1">
    <citation type="submission" date="2015-06" db="EMBL/GenBank/DDBJ databases">
        <title>Draft genome assembly of filamentous brackish cyanobacterium Limnoraphis robusta strain CS-951.</title>
        <authorList>
            <person name="Willis A."/>
            <person name="Parks M."/>
            <person name="Burford M.A."/>
        </authorList>
    </citation>
    <scope>NUCLEOTIDE SEQUENCE [LARGE SCALE GENOMIC DNA]</scope>
    <source>
        <strain evidence="1 2">CS-951</strain>
    </source>
</reference>
<organism evidence="1 2">
    <name type="scientific">Limnoraphis robusta CS-951</name>
    <dbReference type="NCBI Taxonomy" id="1637645"/>
    <lineage>
        <taxon>Bacteria</taxon>
        <taxon>Bacillati</taxon>
        <taxon>Cyanobacteriota</taxon>
        <taxon>Cyanophyceae</taxon>
        <taxon>Oscillatoriophycideae</taxon>
        <taxon>Oscillatoriales</taxon>
        <taxon>Sirenicapillariaceae</taxon>
        <taxon>Limnoraphis</taxon>
    </lineage>
</organism>
<sequence>MLINDLSYCEVVEENVVGGAGFVFKNVNLNTSIDQDFDFNADIDADKKINSDVVSKVKVEGNSAFVLGEATAFGNNTFTQIEGSTTTTDGLSESTLFAVSITG</sequence>
<dbReference type="Proteomes" id="UP000033607">
    <property type="component" value="Unassembled WGS sequence"/>
</dbReference>
<evidence type="ECO:0000313" key="1">
    <source>
        <dbReference type="EMBL" id="KKD35844.1"/>
    </source>
</evidence>
<dbReference type="EMBL" id="LATL02000258">
    <property type="protein sequence ID" value="KKD35844.1"/>
    <property type="molecule type" value="Genomic_DNA"/>
</dbReference>
<dbReference type="RefSeq" id="WP_046280942.1">
    <property type="nucleotide sequence ID" value="NZ_LATL02000258.1"/>
</dbReference>
<dbReference type="AlphaFoldDB" id="A0A0F5YAB4"/>
<name>A0A0F5YAB4_9CYAN</name>
<proteinExistence type="predicted"/>
<accession>A0A0F5YAB4</accession>
<gene>
    <name evidence="1" type="ORF">WN50_23045</name>
</gene>
<comment type="caution">
    <text evidence="1">The sequence shown here is derived from an EMBL/GenBank/DDBJ whole genome shotgun (WGS) entry which is preliminary data.</text>
</comment>